<sequence length="184" mass="21162">MKFYLPRANFFPRTSTSPSDHLDAEEFAKDLDGYRQQLAELRKEVSRKRETLKALRAERAIREGKVGHGNAATATSDEPEKTVFEQPTSQGQTMSKEDQLVKSEQGEEEEQWIQMKHEQEAERLLNCKAWFAVWRKRILSANVSELAIAEEREENGFGPSLKHFRLAYSEWQATVGQSICPEIC</sequence>
<feature type="region of interest" description="Disordered" evidence="2">
    <location>
        <begin position="63"/>
        <end position="113"/>
    </location>
</feature>
<feature type="compositionally biased region" description="Polar residues" evidence="2">
    <location>
        <begin position="85"/>
        <end position="94"/>
    </location>
</feature>
<dbReference type="Proteomes" id="UP000008062">
    <property type="component" value="Chromosome 12"/>
</dbReference>
<gene>
    <name evidence="3" type="ORF">MYCGRDRAFT_96904</name>
</gene>
<accession>F9XPG0</accession>
<protein>
    <submittedName>
        <fullName evidence="3">Uncharacterized protein</fullName>
    </submittedName>
</protein>
<dbReference type="AlphaFoldDB" id="F9XPG0"/>
<evidence type="ECO:0000313" key="4">
    <source>
        <dbReference type="Proteomes" id="UP000008062"/>
    </source>
</evidence>
<keyword evidence="1" id="KW-0175">Coiled coil</keyword>
<dbReference type="InParanoid" id="F9XPG0"/>
<dbReference type="EMBL" id="CM001207">
    <property type="protein sequence ID" value="EGP82835.1"/>
    <property type="molecule type" value="Genomic_DNA"/>
</dbReference>
<evidence type="ECO:0000313" key="3">
    <source>
        <dbReference type="EMBL" id="EGP82835.1"/>
    </source>
</evidence>
<organism evidence="3 4">
    <name type="scientific">Zymoseptoria tritici (strain CBS 115943 / IPO323)</name>
    <name type="common">Speckled leaf blotch fungus</name>
    <name type="synonym">Septoria tritici</name>
    <dbReference type="NCBI Taxonomy" id="336722"/>
    <lineage>
        <taxon>Eukaryota</taxon>
        <taxon>Fungi</taxon>
        <taxon>Dikarya</taxon>
        <taxon>Ascomycota</taxon>
        <taxon>Pezizomycotina</taxon>
        <taxon>Dothideomycetes</taxon>
        <taxon>Dothideomycetidae</taxon>
        <taxon>Mycosphaerellales</taxon>
        <taxon>Mycosphaerellaceae</taxon>
        <taxon>Zymoseptoria</taxon>
    </lineage>
</organism>
<feature type="coiled-coil region" evidence="1">
    <location>
        <begin position="24"/>
        <end position="58"/>
    </location>
</feature>
<dbReference type="GeneID" id="13401819"/>
<dbReference type="KEGG" id="ztr:MYCGRDRAFT_96904"/>
<keyword evidence="4" id="KW-1185">Reference proteome</keyword>
<evidence type="ECO:0000256" key="2">
    <source>
        <dbReference type="SAM" id="MobiDB-lite"/>
    </source>
</evidence>
<name>F9XPG0_ZYMTI</name>
<feature type="compositionally biased region" description="Basic and acidic residues" evidence="2">
    <location>
        <begin position="95"/>
        <end position="105"/>
    </location>
</feature>
<proteinExistence type="predicted"/>
<dbReference type="HOGENOM" id="CLU_1469348_0_0_1"/>
<evidence type="ECO:0000256" key="1">
    <source>
        <dbReference type="SAM" id="Coils"/>
    </source>
</evidence>
<dbReference type="RefSeq" id="XP_003847859.1">
    <property type="nucleotide sequence ID" value="XM_003847811.1"/>
</dbReference>
<reference evidence="3 4" key="1">
    <citation type="journal article" date="2011" name="PLoS Genet.">
        <title>Finished genome of the fungal wheat pathogen Mycosphaerella graminicola reveals dispensome structure, chromosome plasticity, and stealth pathogenesis.</title>
        <authorList>
            <person name="Goodwin S.B."/>
            <person name="Ben M'barek S."/>
            <person name="Dhillon B."/>
            <person name="Wittenberg A.H.J."/>
            <person name="Crane C.F."/>
            <person name="Hane J.K."/>
            <person name="Foster A.J."/>
            <person name="Van der Lee T.A.J."/>
            <person name="Grimwood J."/>
            <person name="Aerts A."/>
            <person name="Antoniw J."/>
            <person name="Bailey A."/>
            <person name="Bluhm B."/>
            <person name="Bowler J."/>
            <person name="Bristow J."/>
            <person name="van der Burgt A."/>
            <person name="Canto-Canche B."/>
            <person name="Churchill A.C.L."/>
            <person name="Conde-Ferraez L."/>
            <person name="Cools H.J."/>
            <person name="Coutinho P.M."/>
            <person name="Csukai M."/>
            <person name="Dehal P."/>
            <person name="De Wit P."/>
            <person name="Donzelli B."/>
            <person name="van de Geest H.C."/>
            <person name="van Ham R.C.H.J."/>
            <person name="Hammond-Kosack K.E."/>
            <person name="Henrissat B."/>
            <person name="Kilian A."/>
            <person name="Kobayashi A.K."/>
            <person name="Koopmann E."/>
            <person name="Kourmpetis Y."/>
            <person name="Kuzniar A."/>
            <person name="Lindquist E."/>
            <person name="Lombard V."/>
            <person name="Maliepaard C."/>
            <person name="Martins N."/>
            <person name="Mehrabi R."/>
            <person name="Nap J.P.H."/>
            <person name="Ponomarenko A."/>
            <person name="Rudd J.J."/>
            <person name="Salamov A."/>
            <person name="Schmutz J."/>
            <person name="Schouten H.J."/>
            <person name="Shapiro H."/>
            <person name="Stergiopoulos I."/>
            <person name="Torriani S.F.F."/>
            <person name="Tu H."/>
            <person name="de Vries R.P."/>
            <person name="Waalwijk C."/>
            <person name="Ware S.B."/>
            <person name="Wiebenga A."/>
            <person name="Zwiers L.-H."/>
            <person name="Oliver R.P."/>
            <person name="Grigoriev I.V."/>
            <person name="Kema G.H.J."/>
        </authorList>
    </citation>
    <scope>NUCLEOTIDE SEQUENCE [LARGE SCALE GENOMIC DNA]</scope>
    <source>
        <strain evidence="4">CBS 115943 / IPO323</strain>
    </source>
</reference>